<protein>
    <recommendedName>
        <fullName evidence="10">Fatty acyl-CoA reductase</fullName>
        <ecNumber evidence="10">1.2.1.84</ecNumber>
    </recommendedName>
</protein>
<comment type="function">
    <text evidence="10">Catalyzes the reduction of fatty acyl-CoA to fatty alcohols.</text>
</comment>
<comment type="subcellular location">
    <subcellularLocation>
        <location evidence="1">Membrane</location>
        <topology evidence="1">Multi-pass membrane protein</topology>
    </subcellularLocation>
</comment>
<evidence type="ECO:0000256" key="3">
    <source>
        <dbReference type="ARBA" id="ARBA00022516"/>
    </source>
</evidence>
<dbReference type="SUPFAM" id="SSF51735">
    <property type="entry name" value="NAD(P)-binding Rossmann-fold domains"/>
    <property type="match status" value="2"/>
</dbReference>
<dbReference type="AlphaFoldDB" id="A0A836E7L2"/>
<dbReference type="GO" id="GO:0035336">
    <property type="term" value="P:long-chain fatty-acyl-CoA metabolic process"/>
    <property type="evidence" value="ECO:0007669"/>
    <property type="project" value="TreeGrafter"/>
</dbReference>
<keyword evidence="10" id="KW-0560">Oxidoreductase</keyword>
<evidence type="ECO:0000256" key="5">
    <source>
        <dbReference type="ARBA" id="ARBA00022857"/>
    </source>
</evidence>
<sequence length="988" mass="116515">YYFSNLFIFCLVGGTGFLGKMLIEKLLRSCPDISMIYVMIRSQKDKSPENRLDEMLESPLYDRIKKEVPNFRKKIVPITGDSNIKGLGLSKTDRNMLIRNVNIIFHVAANMQFYEKIKISTIVNVDATATIIKLAKRMWKLKSFIHVSTIYSNCHVKHIEERIYSYPINHKHLITFARNLPENIFEEKISKISSQWPNTYTFTKAISEGLFKNEHEYGFGIFRPAMVISSASEPLIGWIDNMYGPSGFARSLLLGIVRYHRCNGTYKANIVPVDFTVNALIATAWDVTRDRDNIHTDNVLVYNFVPPVDGPTWNEYIHALLDINKIYPLRNAIYLPLMTLFKHKIPYRFCVWFGHFLPALLLDAASICIGRSPRMWKLYMKVDKFCKAVEPFCITEWTYSRDNIQSIWDDLEEKDQQLFKFNMAEFNWTEYLINHYQGLRRYQLNENDSMLKVSRMKYVRFYWIHQIIKTVLFFIFFWIIWFIPRCKYNMKTEAYSTPIQNFYARQTIFITGGTGFLGKMLIEKLLRSCPDISMIYVMVRSQKDKSPENLLDEMLEDPLYDRIKKEVPYFRKKIIPIIGDCNIKDLGLSESDRNMLISKVSIIFHMAANMQFYGKIKISTIVNIDATATILKLAKRMPNLKSFIHVSTIYSNCHVKHIEERLYSYPINHKHLITFARNLPENIFEEKISNRISSQWPNTYTFTKAIAEGLFKNESGDLPIGIFRPAIIISSASEPLIGWIDNIYGPSGIATSLLLGIVRFHRCNGNLKANIVPVDFTVNALIASAWDVHKQHRRAKDMLIYNFVSPIDGPTWNEYNYALLDNNKMYPLHNAIYLPLMTFFKHEIPYRFCVWFGHFLPALLLDGASICIGRRPRMWKLYMKMDKFCKAMEPFCNTEWTYSTDNIHSMWDNLNEKDQQLFQFNMVEFNWTEYLINHYQGLRRYQLNENDSMLKVSRMKYVRFYWIHQIIKTIFFFVIFWIIWFMFIEMFE</sequence>
<dbReference type="CDD" id="cd09071">
    <property type="entry name" value="FAR_C"/>
    <property type="match status" value="2"/>
</dbReference>
<dbReference type="Proteomes" id="UP000667349">
    <property type="component" value="Unassembled WGS sequence"/>
</dbReference>
<name>A0A836E7L2_9HYME</name>
<dbReference type="EMBL" id="JAANHZ010000202">
    <property type="protein sequence ID" value="KAG5314201.1"/>
    <property type="molecule type" value="Genomic_DNA"/>
</dbReference>
<accession>A0A836E7L2</accession>
<proteinExistence type="inferred from homology"/>
<evidence type="ECO:0000256" key="4">
    <source>
        <dbReference type="ARBA" id="ARBA00022692"/>
    </source>
</evidence>
<evidence type="ECO:0000256" key="10">
    <source>
        <dbReference type="RuleBase" id="RU363097"/>
    </source>
</evidence>
<dbReference type="GO" id="GO:0102965">
    <property type="term" value="F:alcohol-forming long-chain fatty acyl-CoA reductase activity"/>
    <property type="evidence" value="ECO:0007669"/>
    <property type="project" value="UniProtKB-EC"/>
</dbReference>
<dbReference type="Pfam" id="PF03015">
    <property type="entry name" value="Sterile"/>
    <property type="match status" value="2"/>
</dbReference>
<keyword evidence="3 10" id="KW-0444">Lipid biosynthesis</keyword>
<dbReference type="InterPro" id="IPR033640">
    <property type="entry name" value="FAR_C"/>
</dbReference>
<comment type="catalytic activity">
    <reaction evidence="9 10">
        <text>a long-chain fatty acyl-CoA + 2 NADPH + 2 H(+) = a long-chain primary fatty alcohol + 2 NADP(+) + CoA</text>
        <dbReference type="Rhea" id="RHEA:52716"/>
        <dbReference type="ChEBI" id="CHEBI:15378"/>
        <dbReference type="ChEBI" id="CHEBI:57287"/>
        <dbReference type="ChEBI" id="CHEBI:57783"/>
        <dbReference type="ChEBI" id="CHEBI:58349"/>
        <dbReference type="ChEBI" id="CHEBI:77396"/>
        <dbReference type="ChEBI" id="CHEBI:83139"/>
        <dbReference type="EC" id="1.2.1.84"/>
    </reaction>
</comment>
<evidence type="ECO:0000256" key="2">
    <source>
        <dbReference type="ARBA" id="ARBA00005928"/>
    </source>
</evidence>
<evidence type="ECO:0000259" key="11">
    <source>
        <dbReference type="Pfam" id="PF03015"/>
    </source>
</evidence>
<dbReference type="InterPro" id="IPR036291">
    <property type="entry name" value="NAD(P)-bd_dom_sf"/>
</dbReference>
<evidence type="ECO:0000256" key="1">
    <source>
        <dbReference type="ARBA" id="ARBA00004141"/>
    </source>
</evidence>
<dbReference type="GO" id="GO:0005777">
    <property type="term" value="C:peroxisome"/>
    <property type="evidence" value="ECO:0007669"/>
    <property type="project" value="TreeGrafter"/>
</dbReference>
<dbReference type="PANTHER" id="PTHR11011">
    <property type="entry name" value="MALE STERILITY PROTEIN 2-RELATED"/>
    <property type="match status" value="1"/>
</dbReference>
<reference evidence="13" key="1">
    <citation type="submission" date="2020-02" db="EMBL/GenBank/DDBJ databases">
        <title>Relaxed selection underlies rapid genomic changes in the transitions from sociality to social parasitism in ants.</title>
        <authorList>
            <person name="Bi X."/>
        </authorList>
    </citation>
    <scope>NUCLEOTIDE SEQUENCE</scope>
    <source>
        <strain evidence="13">BGI-DK2013a</strain>
        <tissue evidence="13">Whole body</tissue>
    </source>
</reference>
<evidence type="ECO:0000313" key="13">
    <source>
        <dbReference type="EMBL" id="KAG5314201.1"/>
    </source>
</evidence>
<dbReference type="GO" id="GO:0080019">
    <property type="term" value="F:alcohol-forming very long-chain fatty acyl-CoA reductase activity"/>
    <property type="evidence" value="ECO:0007669"/>
    <property type="project" value="InterPro"/>
</dbReference>
<feature type="domain" description="Fatty acyl-CoA reductase C-terminal" evidence="11">
    <location>
        <begin position="355"/>
        <end position="446"/>
    </location>
</feature>
<feature type="non-terminal residue" evidence="13">
    <location>
        <position position="1"/>
    </location>
</feature>
<feature type="non-terminal residue" evidence="13">
    <location>
        <position position="988"/>
    </location>
</feature>
<dbReference type="InterPro" id="IPR026055">
    <property type="entry name" value="FAR"/>
</dbReference>
<dbReference type="PANTHER" id="PTHR11011:SF60">
    <property type="entry name" value="FATTY ACYL-COA REDUCTASE-RELATED"/>
    <property type="match status" value="1"/>
</dbReference>
<keyword evidence="6 10" id="KW-1133">Transmembrane helix</keyword>
<dbReference type="Gene3D" id="3.40.50.720">
    <property type="entry name" value="NAD(P)-binding Rossmann-like Domain"/>
    <property type="match status" value="2"/>
</dbReference>
<keyword evidence="4 10" id="KW-0812">Transmembrane</keyword>
<feature type="transmembrane region" description="Helical" evidence="10">
    <location>
        <begin position="461"/>
        <end position="483"/>
    </location>
</feature>
<evidence type="ECO:0000256" key="9">
    <source>
        <dbReference type="ARBA" id="ARBA00052530"/>
    </source>
</evidence>
<dbReference type="EC" id="1.2.1.84" evidence="10"/>
<evidence type="ECO:0000256" key="6">
    <source>
        <dbReference type="ARBA" id="ARBA00022989"/>
    </source>
</evidence>
<comment type="similarity">
    <text evidence="2 10">Belongs to the fatty acyl-CoA reductase family.</text>
</comment>
<evidence type="ECO:0000256" key="7">
    <source>
        <dbReference type="ARBA" id="ARBA00023098"/>
    </source>
</evidence>
<keyword evidence="8 10" id="KW-0472">Membrane</keyword>
<evidence type="ECO:0000256" key="8">
    <source>
        <dbReference type="ARBA" id="ARBA00023136"/>
    </source>
</evidence>
<organism evidence="13 14">
    <name type="scientific">Acromyrmex insinuator</name>
    <dbReference type="NCBI Taxonomy" id="230686"/>
    <lineage>
        <taxon>Eukaryota</taxon>
        <taxon>Metazoa</taxon>
        <taxon>Ecdysozoa</taxon>
        <taxon>Arthropoda</taxon>
        <taxon>Hexapoda</taxon>
        <taxon>Insecta</taxon>
        <taxon>Pterygota</taxon>
        <taxon>Neoptera</taxon>
        <taxon>Endopterygota</taxon>
        <taxon>Hymenoptera</taxon>
        <taxon>Apocrita</taxon>
        <taxon>Aculeata</taxon>
        <taxon>Formicoidea</taxon>
        <taxon>Formicidae</taxon>
        <taxon>Myrmicinae</taxon>
        <taxon>Acromyrmex</taxon>
    </lineage>
</organism>
<comment type="caution">
    <text evidence="13">The sequence shown here is derived from an EMBL/GenBank/DDBJ whole genome shotgun (WGS) entry which is preliminary data.</text>
</comment>
<feature type="domain" description="Fatty acyl-CoA reductase C-terminal" evidence="11">
    <location>
        <begin position="854"/>
        <end position="945"/>
    </location>
</feature>
<feature type="domain" description="Thioester reductase (TE)" evidence="12">
    <location>
        <begin position="11"/>
        <end position="279"/>
    </location>
</feature>
<keyword evidence="14" id="KW-1185">Reference proteome</keyword>
<keyword evidence="5 10" id="KW-0521">NADP</keyword>
<dbReference type="CDD" id="cd05236">
    <property type="entry name" value="FAR-N_SDR_e"/>
    <property type="match status" value="2"/>
</dbReference>
<dbReference type="InterPro" id="IPR013120">
    <property type="entry name" value="FAR_NAD-bd"/>
</dbReference>
<evidence type="ECO:0000259" key="12">
    <source>
        <dbReference type="Pfam" id="PF07993"/>
    </source>
</evidence>
<keyword evidence="7 10" id="KW-0443">Lipid metabolism</keyword>
<evidence type="ECO:0000313" key="14">
    <source>
        <dbReference type="Proteomes" id="UP000667349"/>
    </source>
</evidence>
<feature type="domain" description="Thioester reductase (TE)" evidence="12">
    <location>
        <begin position="510"/>
        <end position="780"/>
    </location>
</feature>
<dbReference type="GO" id="GO:0016020">
    <property type="term" value="C:membrane"/>
    <property type="evidence" value="ECO:0007669"/>
    <property type="project" value="UniProtKB-SubCell"/>
</dbReference>
<dbReference type="FunFam" id="3.40.50.720:FF:000143">
    <property type="entry name" value="Fatty acyl-CoA reductase"/>
    <property type="match status" value="1"/>
</dbReference>
<feature type="transmembrane region" description="Helical" evidence="10">
    <location>
        <begin position="851"/>
        <end position="869"/>
    </location>
</feature>
<dbReference type="Pfam" id="PF07993">
    <property type="entry name" value="NAD_binding_4"/>
    <property type="match status" value="2"/>
</dbReference>
<feature type="transmembrane region" description="Helical" evidence="10">
    <location>
        <begin position="960"/>
        <end position="983"/>
    </location>
</feature>
<gene>
    <name evidence="13" type="primary">Far1_3</name>
    <name evidence="13" type="ORF">G6Z75_0012282</name>
</gene>